<dbReference type="Pfam" id="PF00535">
    <property type="entry name" value="Glycos_transf_2"/>
    <property type="match status" value="1"/>
</dbReference>
<sequence>MDTYQIKLIMKISVVINTLNAERHLEKVLQAVQNFDEIVICDMGSTDNTIPLAEKYHCKIIYFENKGYHIAEPARTFAIQSATNEWVLVVDADEIIPESLRLYLYEQIRQPNCPAGTRIPRKNYFMGRFMHGFYPDRQLRFFKQEGTVWPSYVHTQPSIQGIVTNIPAKRKDLAFIHLANDTIFQSLQKMNQYTENERIKRKGKQYGTLSLLFRPFFHFFRNYILKAGFLDGKQGLIYAVWIGIYKFVVASKLEEDRINEQDYDEELKYYL</sequence>
<dbReference type="InterPro" id="IPR029044">
    <property type="entry name" value="Nucleotide-diphossugar_trans"/>
</dbReference>
<proteinExistence type="predicted"/>
<dbReference type="EMBL" id="SNRY01004950">
    <property type="protein sequence ID" value="KAA6316251.1"/>
    <property type="molecule type" value="Genomic_DNA"/>
</dbReference>
<dbReference type="AlphaFoldDB" id="A0A5J4Q646"/>
<reference evidence="2" key="1">
    <citation type="submission" date="2019-03" db="EMBL/GenBank/DDBJ databases">
        <title>Single cell metagenomics reveals metabolic interactions within the superorganism composed of flagellate Streblomastix strix and complex community of Bacteroidetes bacteria on its surface.</title>
        <authorList>
            <person name="Treitli S.C."/>
            <person name="Kolisko M."/>
            <person name="Husnik F."/>
            <person name="Keeling P."/>
            <person name="Hampl V."/>
        </authorList>
    </citation>
    <scope>NUCLEOTIDE SEQUENCE</scope>
    <source>
        <strain evidence="2">STM</strain>
    </source>
</reference>
<dbReference type="PANTHER" id="PTHR43630">
    <property type="entry name" value="POLY-BETA-1,6-N-ACETYL-D-GLUCOSAMINE SYNTHASE"/>
    <property type="match status" value="1"/>
</dbReference>
<dbReference type="SUPFAM" id="SSF53448">
    <property type="entry name" value="Nucleotide-diphospho-sugar transferases"/>
    <property type="match status" value="1"/>
</dbReference>
<organism evidence="2">
    <name type="scientific">termite gut metagenome</name>
    <dbReference type="NCBI Taxonomy" id="433724"/>
    <lineage>
        <taxon>unclassified sequences</taxon>
        <taxon>metagenomes</taxon>
        <taxon>organismal metagenomes</taxon>
    </lineage>
</organism>
<feature type="domain" description="Glycosyltransferase 2-like" evidence="1">
    <location>
        <begin position="13"/>
        <end position="129"/>
    </location>
</feature>
<dbReference type="InterPro" id="IPR001173">
    <property type="entry name" value="Glyco_trans_2-like"/>
</dbReference>
<evidence type="ECO:0000313" key="2">
    <source>
        <dbReference type="EMBL" id="KAA6316251.1"/>
    </source>
</evidence>
<dbReference type="PANTHER" id="PTHR43630:SF2">
    <property type="entry name" value="GLYCOSYLTRANSFERASE"/>
    <property type="match status" value="1"/>
</dbReference>
<gene>
    <name evidence="2" type="ORF">EZS27_033414</name>
</gene>
<dbReference type="CDD" id="cd02511">
    <property type="entry name" value="Beta4Glucosyltransferase"/>
    <property type="match status" value="1"/>
</dbReference>
<comment type="caution">
    <text evidence="2">The sequence shown here is derived from an EMBL/GenBank/DDBJ whole genome shotgun (WGS) entry which is preliminary data.</text>
</comment>
<accession>A0A5J4Q646</accession>
<dbReference type="Gene3D" id="3.90.550.10">
    <property type="entry name" value="Spore Coat Polysaccharide Biosynthesis Protein SpsA, Chain A"/>
    <property type="match status" value="1"/>
</dbReference>
<evidence type="ECO:0000259" key="1">
    <source>
        <dbReference type="Pfam" id="PF00535"/>
    </source>
</evidence>
<protein>
    <recommendedName>
        <fullName evidence="1">Glycosyltransferase 2-like domain-containing protein</fullName>
    </recommendedName>
</protein>
<name>A0A5J4Q646_9ZZZZ</name>